<dbReference type="AlphaFoldDB" id="E0QMT7"/>
<dbReference type="Proteomes" id="UP000003045">
    <property type="component" value="Unassembled WGS sequence"/>
</dbReference>
<dbReference type="EMBL" id="AEET01000010">
    <property type="protein sequence ID" value="EFM47104.1"/>
    <property type="molecule type" value="Genomic_DNA"/>
</dbReference>
<organism evidence="1 2">
    <name type="scientific">Mobiluncus mulieris ATCC 35239</name>
    <dbReference type="NCBI Taxonomy" id="871571"/>
    <lineage>
        <taxon>Bacteria</taxon>
        <taxon>Bacillati</taxon>
        <taxon>Actinomycetota</taxon>
        <taxon>Actinomycetes</taxon>
        <taxon>Actinomycetales</taxon>
        <taxon>Actinomycetaceae</taxon>
        <taxon>Mobiluncus</taxon>
    </lineage>
</organism>
<name>E0QMT7_9ACTO</name>
<reference evidence="1" key="1">
    <citation type="submission" date="2010-08" db="EMBL/GenBank/DDBJ databases">
        <authorList>
            <person name="Muzny D."/>
            <person name="Qin X."/>
            <person name="Deng J."/>
            <person name="Jiang H."/>
            <person name="Liu Y."/>
            <person name="Qu J."/>
            <person name="Song X.-Z."/>
            <person name="Zhang L."/>
            <person name="Thornton R."/>
            <person name="Coyle M."/>
            <person name="Francisco L."/>
            <person name="Jackson L."/>
            <person name="Javaid M."/>
            <person name="Korchina V."/>
            <person name="Kovar C."/>
            <person name="Mata R."/>
            <person name="Mathew T."/>
            <person name="Ngo R."/>
            <person name="Nguyen L."/>
            <person name="Nguyen N."/>
            <person name="Okwuonu G."/>
            <person name="Ongeri F."/>
            <person name="Pham C."/>
            <person name="Simmons D."/>
            <person name="Wilczek-Boney K."/>
            <person name="Hale W."/>
            <person name="Jakkamsetti A."/>
            <person name="Pham P."/>
            <person name="Ruth R."/>
            <person name="San Lucas F."/>
            <person name="Warren J."/>
            <person name="Zhang J."/>
            <person name="Zhao Z."/>
            <person name="Zhou C."/>
            <person name="Zhu D."/>
            <person name="Lee S."/>
            <person name="Bess C."/>
            <person name="Blankenburg K."/>
            <person name="Forbes L."/>
            <person name="Fu Q."/>
            <person name="Gubbala S."/>
            <person name="Hirani K."/>
            <person name="Jayaseelan J.C."/>
            <person name="Lara F."/>
            <person name="Munidasa M."/>
            <person name="Palculict T."/>
            <person name="Patil S."/>
            <person name="Pu L.-L."/>
            <person name="Saada N."/>
            <person name="Tang L."/>
            <person name="Weissenberger G."/>
            <person name="Zhu Y."/>
            <person name="Hemphill L."/>
            <person name="Shang Y."/>
            <person name="Youmans B."/>
            <person name="Ayvaz T."/>
            <person name="Ross M."/>
            <person name="Santibanez J."/>
            <person name="Aqrawi P."/>
            <person name="Gross S."/>
            <person name="Joshi V."/>
            <person name="Fowler G."/>
            <person name="Nazareth L."/>
            <person name="Reid J."/>
            <person name="Worley K."/>
            <person name="Petrosino J."/>
            <person name="Highlander S."/>
            <person name="Gibbs R."/>
        </authorList>
    </citation>
    <scope>NUCLEOTIDE SEQUENCE [LARGE SCALE GENOMIC DNA]</scope>
    <source>
        <strain evidence="1">ATCC 35239</strain>
    </source>
</reference>
<keyword evidence="2" id="KW-1185">Reference proteome</keyword>
<evidence type="ECO:0000313" key="2">
    <source>
        <dbReference type="Proteomes" id="UP000003045"/>
    </source>
</evidence>
<comment type="caution">
    <text evidence="1">The sequence shown here is derived from an EMBL/GenBank/DDBJ whole genome shotgun (WGS) entry which is preliminary data.</text>
</comment>
<protein>
    <submittedName>
        <fullName evidence="1">Uncharacterized protein</fullName>
    </submittedName>
</protein>
<gene>
    <name evidence="1" type="ORF">HMPREF0580_0201</name>
</gene>
<sequence length="43" mass="4641">MAKVDGASQPAKDFGYGRAGPLLRLFADLLNRPTLPPFTLLLV</sequence>
<dbReference type="HOGENOM" id="CLU_3236148_0_0_11"/>
<accession>E0QMT7</accession>
<proteinExistence type="predicted"/>
<evidence type="ECO:0000313" key="1">
    <source>
        <dbReference type="EMBL" id="EFM47104.1"/>
    </source>
</evidence>